<evidence type="ECO:0000259" key="4">
    <source>
        <dbReference type="PROSITE" id="PS51715"/>
    </source>
</evidence>
<dbReference type="InterPro" id="IPR030386">
    <property type="entry name" value="G_GB1_RHD3_dom"/>
</dbReference>
<proteinExistence type="inferred from homology"/>
<organism evidence="5 6">
    <name type="scientific">Alligator sinensis</name>
    <name type="common">Chinese alligator</name>
    <dbReference type="NCBI Taxonomy" id="38654"/>
    <lineage>
        <taxon>Eukaryota</taxon>
        <taxon>Metazoa</taxon>
        <taxon>Chordata</taxon>
        <taxon>Craniata</taxon>
        <taxon>Vertebrata</taxon>
        <taxon>Euteleostomi</taxon>
        <taxon>Archelosauria</taxon>
        <taxon>Archosauria</taxon>
        <taxon>Crocodylia</taxon>
        <taxon>Alligatoridae</taxon>
        <taxon>Alligatorinae</taxon>
        <taxon>Alligator</taxon>
    </lineage>
</organism>
<dbReference type="RefSeq" id="XP_025050606.1">
    <property type="nucleotide sequence ID" value="XM_025194821.1"/>
</dbReference>
<dbReference type="PROSITE" id="PS51715">
    <property type="entry name" value="G_GB1_RHD3"/>
    <property type="match status" value="1"/>
</dbReference>
<name>A0A3Q0FSJ7_ALLSI</name>
<keyword evidence="1" id="KW-0547">Nucleotide-binding</keyword>
<dbReference type="InterPro" id="IPR015894">
    <property type="entry name" value="Guanylate-bd_N"/>
</dbReference>
<dbReference type="SUPFAM" id="SSF52540">
    <property type="entry name" value="P-loop containing nucleoside triphosphate hydrolases"/>
    <property type="match status" value="1"/>
</dbReference>
<dbReference type="InParanoid" id="A0A3Q0FSJ7"/>
<reference evidence="6" key="1">
    <citation type="submission" date="2025-08" db="UniProtKB">
        <authorList>
            <consortium name="RefSeq"/>
        </authorList>
    </citation>
    <scope>IDENTIFICATION</scope>
</reference>
<dbReference type="GO" id="GO:0005525">
    <property type="term" value="F:GTP binding"/>
    <property type="evidence" value="ECO:0007669"/>
    <property type="project" value="UniProtKB-KW"/>
</dbReference>
<dbReference type="InterPro" id="IPR027417">
    <property type="entry name" value="P-loop_NTPase"/>
</dbReference>
<evidence type="ECO:0000313" key="5">
    <source>
        <dbReference type="Proteomes" id="UP000189705"/>
    </source>
</evidence>
<dbReference type="GO" id="GO:0003924">
    <property type="term" value="F:GTPase activity"/>
    <property type="evidence" value="ECO:0007669"/>
    <property type="project" value="InterPro"/>
</dbReference>
<feature type="domain" description="GB1/RHD3-type G" evidence="4">
    <location>
        <begin position="33"/>
        <end position="270"/>
    </location>
</feature>
<evidence type="ECO:0000313" key="6">
    <source>
        <dbReference type="RefSeq" id="XP_025050606.1"/>
    </source>
</evidence>
<dbReference type="KEGG" id="asn:102370370"/>
<sequence>MGPLHLVHVDEKGQLALDEGALSHCLEQGKVGDAPICLISIVGEQHQEKSILMNCLIHQLQNQVSDAAWMGQKDQPVEGSDWQGGYQTMRKGVWIWSEPFWVQGPHGKVAVFLVDTEGSMDLHHQLETSIKLCVFSILLGSYQILNISSVLNQADQDYLEMFAHVAKEAGKTCSLHSAQNLDLLVHDYPASCDCGTEGGKKYLSHVIQELEASPNHVLTLEALKAASTRCYLMPHPGKFISCRNGMLLDMDKDFREQLRDYITSLVSSAGTHIRKDQNGQGLTGRKLAEKIRTISKCLKDKHYDFSAPLKMVKAFAEMRKELNTRTIKSAKTKYEQYLLEQHQGLDTQTMDQCLKVTLNEMKQQLETKCKDLLQDCQEQLLGEEPEKQAVLGELKKEWSRKEKDFLDASENKYKEVVVSANKASENAMKEMEQFLQEQAKVKCLQVPPSEMNEKLKAKRQKLLQACQEKLLHDESKPLAILEELEQWCIRKQEAFLKLYREKYKVLLLFYS</sequence>
<gene>
    <name evidence="6" type="primary">LOC102370370</name>
</gene>
<dbReference type="Gene3D" id="1.20.58.420">
    <property type="entry name" value="AHSP"/>
    <property type="match status" value="1"/>
</dbReference>
<dbReference type="AlphaFoldDB" id="A0A3Q0FSJ7"/>
<keyword evidence="5" id="KW-1185">Reference proteome</keyword>
<evidence type="ECO:0000256" key="3">
    <source>
        <dbReference type="PROSITE-ProRule" id="PRU01052"/>
    </source>
</evidence>
<evidence type="ECO:0000256" key="2">
    <source>
        <dbReference type="ARBA" id="ARBA00023134"/>
    </source>
</evidence>
<accession>A0A3Q0FSJ7</accession>
<dbReference type="Proteomes" id="UP000189705">
    <property type="component" value="Unplaced"/>
</dbReference>
<comment type="similarity">
    <text evidence="3">Belongs to the TRAFAC class dynamin-like GTPase superfamily. GB1/RHD3 GTPase family.</text>
</comment>
<dbReference type="PANTHER" id="PTHR10751">
    <property type="entry name" value="GUANYLATE BINDING PROTEIN"/>
    <property type="match status" value="1"/>
</dbReference>
<dbReference type="Pfam" id="PF02263">
    <property type="entry name" value="GBP"/>
    <property type="match status" value="1"/>
</dbReference>
<keyword evidence="2" id="KW-0342">GTP-binding</keyword>
<dbReference type="Gene3D" id="3.40.50.300">
    <property type="entry name" value="P-loop containing nucleotide triphosphate hydrolases"/>
    <property type="match status" value="1"/>
</dbReference>
<dbReference type="GeneID" id="102370370"/>
<protein>
    <submittedName>
        <fullName evidence="6">RING finger protein 112-like</fullName>
    </submittedName>
</protein>
<evidence type="ECO:0000256" key="1">
    <source>
        <dbReference type="ARBA" id="ARBA00022741"/>
    </source>
</evidence>